<evidence type="ECO:0000313" key="2">
    <source>
        <dbReference type="EMBL" id="CAD8867414.1"/>
    </source>
</evidence>
<reference evidence="2" key="1">
    <citation type="submission" date="2021-01" db="EMBL/GenBank/DDBJ databases">
        <authorList>
            <person name="Corre E."/>
            <person name="Pelletier E."/>
            <person name="Niang G."/>
            <person name="Scheremetjew M."/>
            <person name="Finn R."/>
            <person name="Kale V."/>
            <person name="Holt S."/>
            <person name="Cochrane G."/>
            <person name="Meng A."/>
            <person name="Brown T."/>
            <person name="Cohen L."/>
        </authorList>
    </citation>
    <scope>NUCLEOTIDE SEQUENCE</scope>
</reference>
<dbReference type="EMBL" id="HBFQ01058992">
    <property type="protein sequence ID" value="CAD8867414.1"/>
    <property type="molecule type" value="Transcribed_RNA"/>
</dbReference>
<evidence type="ECO:0000256" key="1">
    <source>
        <dbReference type="SAM" id="SignalP"/>
    </source>
</evidence>
<feature type="chain" id="PRO_5030908755" description="Secreted protein" evidence="1">
    <location>
        <begin position="20"/>
        <end position="176"/>
    </location>
</feature>
<proteinExistence type="predicted"/>
<keyword evidence="1" id="KW-0732">Signal</keyword>
<accession>A0A7S1AWH8</accession>
<protein>
    <recommendedName>
        <fullName evidence="3">Secreted protein</fullName>
    </recommendedName>
</protein>
<evidence type="ECO:0008006" key="3">
    <source>
        <dbReference type="Google" id="ProtNLM"/>
    </source>
</evidence>
<gene>
    <name evidence="2" type="ORF">NSCI0253_LOCUS41769</name>
</gene>
<sequence length="176" mass="18360">MRGVVVTLVTFCGAASALGDLCQVVQDGLPPRCNCSSEALTATLTCRVVMLGTDEVDIKADLFPCASVAHVDVVIMEQNHSQNLSIVDVRANEKKRVAVPGLSVKVPHIGNIGVQATVELSGGLRDMSLEVGLDACGVVRGHAFCGSEVTTKLPVTVIKAHHDLTGFCDDAPAVVV</sequence>
<feature type="signal peptide" evidence="1">
    <location>
        <begin position="1"/>
        <end position="19"/>
    </location>
</feature>
<dbReference type="AlphaFoldDB" id="A0A7S1AWH8"/>
<name>A0A7S1AWH8_NOCSC</name>
<organism evidence="2">
    <name type="scientific">Noctiluca scintillans</name>
    <name type="common">Sea sparkle</name>
    <name type="synonym">Red tide dinoflagellate</name>
    <dbReference type="NCBI Taxonomy" id="2966"/>
    <lineage>
        <taxon>Eukaryota</taxon>
        <taxon>Sar</taxon>
        <taxon>Alveolata</taxon>
        <taxon>Dinophyceae</taxon>
        <taxon>Noctilucales</taxon>
        <taxon>Noctilucaceae</taxon>
        <taxon>Noctiluca</taxon>
    </lineage>
</organism>